<dbReference type="PROSITE" id="PS51257">
    <property type="entry name" value="PROKAR_LIPOPROTEIN"/>
    <property type="match status" value="1"/>
</dbReference>
<dbReference type="AlphaFoldDB" id="A0A6C0U2K3"/>
<dbReference type="Proteomes" id="UP000477680">
    <property type="component" value="Chromosome"/>
</dbReference>
<feature type="signal peptide" evidence="1">
    <location>
        <begin position="1"/>
        <end position="34"/>
    </location>
</feature>
<reference evidence="2 3" key="1">
    <citation type="submission" date="2020-02" db="EMBL/GenBank/DDBJ databases">
        <title>Genome sequencing for Kineobactrum sp. M2.</title>
        <authorList>
            <person name="Park S.-J."/>
        </authorList>
    </citation>
    <scope>NUCLEOTIDE SEQUENCE [LARGE SCALE GENOMIC DNA]</scope>
    <source>
        <strain evidence="2 3">M2</strain>
    </source>
</reference>
<feature type="chain" id="PRO_5025427397" evidence="1">
    <location>
        <begin position="35"/>
        <end position="264"/>
    </location>
</feature>
<protein>
    <submittedName>
        <fullName evidence="2">DUF3108 domain-containing protein</fullName>
    </submittedName>
</protein>
<organism evidence="2 3">
    <name type="scientific">Kineobactrum salinum</name>
    <dbReference type="NCBI Taxonomy" id="2708301"/>
    <lineage>
        <taxon>Bacteria</taxon>
        <taxon>Pseudomonadati</taxon>
        <taxon>Pseudomonadota</taxon>
        <taxon>Gammaproteobacteria</taxon>
        <taxon>Cellvibrionales</taxon>
        <taxon>Halieaceae</taxon>
        <taxon>Kineobactrum</taxon>
    </lineage>
</organism>
<evidence type="ECO:0000256" key="1">
    <source>
        <dbReference type="SAM" id="SignalP"/>
    </source>
</evidence>
<gene>
    <name evidence="2" type="ORF">G3T16_14290</name>
</gene>
<dbReference type="EMBL" id="CP048711">
    <property type="protein sequence ID" value="QIB66392.1"/>
    <property type="molecule type" value="Genomic_DNA"/>
</dbReference>
<accession>A0A6C0U2K3</accession>
<sequence>MARKYPPVALSTGRNSLLGLALAALVLACPALQAAESEAADAATALKPYNADYKTSARGMTVTLERELKSDGDGNYTLTNGGKLLVVGFHEVALFRIQEGQVKPKSYIYQGTGLINRRREVHFTPGADTVRSLYKDEWYELPYTEGTLDRLSQQEQLRLHLLNTEDPRQDIQIRVADGKRVKDYTLVFRGDEIVETPLGPVNTLHFERPHDDSERESDIWIAPEWDYLMVKTVHVEDGKPVEILLSEATIAGDRVEVAAVAPDA</sequence>
<keyword evidence="3" id="KW-1185">Reference proteome</keyword>
<keyword evidence="1" id="KW-0732">Signal</keyword>
<dbReference type="Pfam" id="PF11306">
    <property type="entry name" value="DUF3108"/>
    <property type="match status" value="1"/>
</dbReference>
<proteinExistence type="predicted"/>
<dbReference type="KEGG" id="kim:G3T16_14290"/>
<name>A0A6C0U2K3_9GAMM</name>
<dbReference type="RefSeq" id="WP_163495826.1">
    <property type="nucleotide sequence ID" value="NZ_CP048711.1"/>
</dbReference>
<evidence type="ECO:0000313" key="2">
    <source>
        <dbReference type="EMBL" id="QIB66392.1"/>
    </source>
</evidence>
<evidence type="ECO:0000313" key="3">
    <source>
        <dbReference type="Proteomes" id="UP000477680"/>
    </source>
</evidence>
<dbReference type="InterPro" id="IPR021457">
    <property type="entry name" value="DUF3108"/>
</dbReference>